<gene>
    <name evidence="6" type="ORF">LALA0_S01e14202g</name>
</gene>
<dbReference type="HOGENOM" id="CLU_243454_0_0_1"/>
<dbReference type="GO" id="GO:0005737">
    <property type="term" value="C:cytoplasm"/>
    <property type="evidence" value="ECO:0007669"/>
    <property type="project" value="EnsemblFungi"/>
</dbReference>
<dbReference type="GO" id="GO:1904750">
    <property type="term" value="P:negative regulation of protein localization to nucleolus"/>
    <property type="evidence" value="ECO:0007669"/>
    <property type="project" value="EnsemblFungi"/>
</dbReference>
<dbReference type="EC" id="3.4.22.49" evidence="2"/>
<keyword evidence="3" id="KW-0378">Hydrolase</keyword>
<protein>
    <recommendedName>
        <fullName evidence="2">separase</fullName>
        <ecNumber evidence="2">3.4.22.49</ecNumber>
    </recommendedName>
</protein>
<feature type="domain" description="Peptidase C50" evidence="5">
    <location>
        <begin position="1424"/>
        <end position="1523"/>
    </location>
</feature>
<proteinExistence type="predicted"/>
<organism evidence="6 7">
    <name type="scientific">Lachancea lanzarotensis</name>
    <dbReference type="NCBI Taxonomy" id="1245769"/>
    <lineage>
        <taxon>Eukaryota</taxon>
        <taxon>Fungi</taxon>
        <taxon>Dikarya</taxon>
        <taxon>Ascomycota</taxon>
        <taxon>Saccharomycotina</taxon>
        <taxon>Saccharomycetes</taxon>
        <taxon>Saccharomycetales</taxon>
        <taxon>Saccharomycetaceae</taxon>
        <taxon>Lachancea</taxon>
    </lineage>
</organism>
<dbReference type="GO" id="GO:0006508">
    <property type="term" value="P:proteolysis"/>
    <property type="evidence" value="ECO:0007669"/>
    <property type="project" value="InterPro"/>
</dbReference>
<dbReference type="RefSeq" id="XP_022626824.1">
    <property type="nucleotide sequence ID" value="XM_022774759.1"/>
</dbReference>
<dbReference type="EMBL" id="LN736360">
    <property type="protein sequence ID" value="CEP60582.1"/>
    <property type="molecule type" value="Genomic_DNA"/>
</dbReference>
<evidence type="ECO:0000313" key="6">
    <source>
        <dbReference type="EMBL" id="CEP60582.1"/>
    </source>
</evidence>
<dbReference type="PROSITE" id="PS51700">
    <property type="entry name" value="SEPARIN"/>
    <property type="match status" value="1"/>
</dbReference>
<comment type="catalytic activity">
    <reaction evidence="1">
        <text>All bonds known to be hydrolyzed by this endopeptidase have arginine in P1 and an acidic residue in P4. P6 is often occupied by an acidic residue or by a hydroxy-amino-acid residue, the phosphorylation of which enhances cleavage.</text>
        <dbReference type="EC" id="3.4.22.49"/>
    </reaction>
</comment>
<dbReference type="GeneID" id="34683979"/>
<dbReference type="GO" id="GO:1902104">
    <property type="term" value="P:positive regulation of metaphase/anaphase transition of meiotic cell cycle"/>
    <property type="evidence" value="ECO:0007669"/>
    <property type="project" value="EnsemblFungi"/>
</dbReference>
<dbReference type="InterPro" id="IPR030397">
    <property type="entry name" value="SEPARIN_core_dom"/>
</dbReference>
<dbReference type="GO" id="GO:0007135">
    <property type="term" value="P:meiosis II"/>
    <property type="evidence" value="ECO:0007669"/>
    <property type="project" value="EnsemblFungi"/>
</dbReference>
<dbReference type="OrthoDB" id="10255632at2759"/>
<evidence type="ECO:0000259" key="5">
    <source>
        <dbReference type="PROSITE" id="PS51700"/>
    </source>
</evidence>
<reference evidence="6 7" key="1">
    <citation type="submission" date="2014-12" db="EMBL/GenBank/DDBJ databases">
        <authorList>
            <person name="Neuveglise Cecile"/>
        </authorList>
    </citation>
    <scope>NUCLEOTIDE SEQUENCE [LARGE SCALE GENOMIC DNA]</scope>
    <source>
        <strain evidence="6 7">CBS 12615</strain>
    </source>
</reference>
<dbReference type="GO" id="GO:0031536">
    <property type="term" value="P:positive regulation of exit from mitosis"/>
    <property type="evidence" value="ECO:0007669"/>
    <property type="project" value="EnsemblFungi"/>
</dbReference>
<dbReference type="GO" id="GO:0000070">
    <property type="term" value="P:mitotic sister chromatid segregation"/>
    <property type="evidence" value="ECO:0007669"/>
    <property type="project" value="EnsemblFungi"/>
</dbReference>
<dbReference type="GO" id="GO:0051307">
    <property type="term" value="P:meiotic chromosome separation"/>
    <property type="evidence" value="ECO:0007669"/>
    <property type="project" value="TreeGrafter"/>
</dbReference>
<dbReference type="GO" id="GO:0005634">
    <property type="term" value="C:nucleus"/>
    <property type="evidence" value="ECO:0007669"/>
    <property type="project" value="EnsemblFungi"/>
</dbReference>
<dbReference type="STRING" id="1245769.A0A0C7MYK0"/>
<dbReference type="GO" id="GO:0004197">
    <property type="term" value="F:cysteine-type endopeptidase activity"/>
    <property type="evidence" value="ECO:0007669"/>
    <property type="project" value="EnsemblFungi"/>
</dbReference>
<dbReference type="Pfam" id="PF03568">
    <property type="entry name" value="Separin_C"/>
    <property type="match status" value="1"/>
</dbReference>
<keyword evidence="4" id="KW-0159">Chromosome partition</keyword>
<dbReference type="InterPro" id="IPR005314">
    <property type="entry name" value="Peptidase_C50"/>
</dbReference>
<sequence length="1607" mass="182861">MVEEDATLRDVDLNRPGLLFNAKNGVTNPTKYCNSKDANFWGPTGSEYASKAPQYLQIVENFSPNSSAGQFKTFSTGLIHLYRAYLWKHQLQKIKDLAKLNMRAVIKLLEIQDYESATCAMLLLFNETGPSRISTLDQILKADFTCYNDYYLGALKILVLQTLIRSKVYRQHEETIIQVFGRDARYLLKMSKAKVPSLIKLTLSFYSLIPELKVLFGIKVLQYVRQFDLNFASFVKNMTLQQFQSQIQASAKRASPRGLSNLTIFYTEYSKFHTTSDKLMLPDFFEATGTSRESTVSSVMDELRLPAWSHSEKVLATPLSLDEQSMLVSSIEASISEKASEVPKTSVLLLNFMHLANATLSSGLRQIWRLVDKITIFLNTHLSLITLHVLKDLMVSTCEFCVNNGEIKRLFNMANVAFNAFVVHKVDAFLIEASRLDLFGQTLLEDQDINLAKLERFLSSASTEHRLTLLERFFSVFTLFKFDKLSRIACVVGKFSKCFKCLQKRQLPGFKGASELMLCLLGPLLFPDVGSIEHWSPLTQMMFDSQRGYMNFGEIQKKSADYLDPLRLYEPLLKTSYALGLETKTETSIKLAKITDVYIERWVKRKDAVDEALTVLEHSLIHALFGFLRFNRFYSKMVFLANALISQADKHYETCQVYIRRQLIIGQAGLNLNDETRSNARTLQHTSNLSTAGATELAESLDIQLLLIEKDLKVAEFNEIFVYGLPRIRPEILDTANARKMPTKVYVKFLLLTIKILCTSSILQLHCGCLESALIDAKRSLKLCQTLLKKLAHINQEAQWEIFTSLCKTYRQIIEIYIRVSIAKDCEFFVAEYLKVACSTNSPIVMFDCLHVCIEYYRVTEQIELADALLKKANETFKRIDDNECFEAELWMFFDNRENERLKTRLNLIKTSNRPLFNAWTVKLGNEVLNEPIDALQNKANDMNKGKILYENVINQMDADPFFRSMRDIVTTVPSSVTAAPQPKAFFPRNTDLSTPVKSKATMCVAESPRPSSLTPRSKPLRQSFDFMKTINDLRSLKVLIEALELEGNQTFKVREISDLYSLSLSLLSSMDAGKLSRPELNRNIALHDIPTYLPMTFDRALSKQGNEIYGSFAPKAIVREEFPFKDHMNQFQKILCDQPLKLDTKFDVIGIDICGASGDLLLSKIEFAADSICVRLPLGRQCSRDVDEEVFTYNDAIAELHDIISANNLSTTIEVTSKINTKEDRKDWWQHRYGLDNRLHAMLQKIERSWFGGFKAFFNQNIVEQQHLDIFRLKFEEILQRTLPTRKQFKSPNSFFRIDDSILGLFLKLDPLDADFTDSMEDLVFFVFDLLLFHGEQNAYDEIDTALLHVKVEELIHEYRKNANQASKLSHTFLIVSGAGHSIPWESLSFLSENSVSRLPSIQTLLEMTKKGQGMLSPKVVLDEKVSVILDPQGDLSRTRNTFKNTFTEWNSTIPQSKLLVGERPEESHFLDMLSDSKLFVYMGHGGGEQYVRLKKIKQLDKVAPSFLLGCSSAYMEPKGKLESSGVVYSYLLGGSPMVLGNLWDVTDKDIDKFSSVMFNELGIIGQSAPGKTVTEAVSIARGSCHLRYLNGAAPVVYGLPLSFRR</sequence>
<dbReference type="GO" id="GO:1990520">
    <property type="term" value="C:separase-securin complex"/>
    <property type="evidence" value="ECO:0007669"/>
    <property type="project" value="EnsemblFungi"/>
</dbReference>
<dbReference type="PANTHER" id="PTHR12792:SF0">
    <property type="entry name" value="SEPARIN"/>
    <property type="match status" value="1"/>
</dbReference>
<dbReference type="Proteomes" id="UP000054304">
    <property type="component" value="Unassembled WGS sequence"/>
</dbReference>
<keyword evidence="7" id="KW-1185">Reference proteome</keyword>
<dbReference type="GO" id="GO:0006915">
    <property type="term" value="P:apoptotic process"/>
    <property type="evidence" value="ECO:0007669"/>
    <property type="project" value="EnsemblFungi"/>
</dbReference>
<name>A0A0C7MYK0_9SACH</name>
<evidence type="ECO:0000313" key="7">
    <source>
        <dbReference type="Proteomes" id="UP000054304"/>
    </source>
</evidence>
<accession>A0A0C7MYK0</accession>
<evidence type="ECO:0000256" key="1">
    <source>
        <dbReference type="ARBA" id="ARBA00000451"/>
    </source>
</evidence>
<dbReference type="GO" id="GO:0072686">
    <property type="term" value="C:mitotic spindle"/>
    <property type="evidence" value="ECO:0007669"/>
    <property type="project" value="TreeGrafter"/>
</dbReference>
<dbReference type="GO" id="GO:0032888">
    <property type="term" value="P:regulation of mitotic spindle elongation"/>
    <property type="evidence" value="ECO:0007669"/>
    <property type="project" value="EnsemblFungi"/>
</dbReference>
<dbReference type="PANTHER" id="PTHR12792">
    <property type="entry name" value="EXTRA SPINDLE POLES 1-RELATED"/>
    <property type="match status" value="1"/>
</dbReference>
<dbReference type="GO" id="GO:0044732">
    <property type="term" value="C:mitotic spindle pole body"/>
    <property type="evidence" value="ECO:0007669"/>
    <property type="project" value="TreeGrafter"/>
</dbReference>
<evidence type="ECO:0000256" key="4">
    <source>
        <dbReference type="ARBA" id="ARBA00022829"/>
    </source>
</evidence>
<evidence type="ECO:0000256" key="2">
    <source>
        <dbReference type="ARBA" id="ARBA00012489"/>
    </source>
</evidence>
<evidence type="ECO:0000256" key="3">
    <source>
        <dbReference type="ARBA" id="ARBA00022801"/>
    </source>
</evidence>